<dbReference type="SUPFAM" id="SSF53649">
    <property type="entry name" value="Alkaline phosphatase-like"/>
    <property type="match status" value="1"/>
</dbReference>
<gene>
    <name evidence="9" type="ORF">H9X91_09610</name>
</gene>
<proteinExistence type="predicted"/>
<dbReference type="Pfam" id="PF00884">
    <property type="entry name" value="Sulfatase"/>
    <property type="match status" value="1"/>
</dbReference>
<evidence type="ECO:0000256" key="3">
    <source>
        <dbReference type="ARBA" id="ARBA00022475"/>
    </source>
</evidence>
<dbReference type="InterPro" id="IPR000917">
    <property type="entry name" value="Sulfatase_N"/>
</dbReference>
<evidence type="ECO:0000256" key="2">
    <source>
        <dbReference type="ARBA" id="ARBA00004936"/>
    </source>
</evidence>
<comment type="caution">
    <text evidence="9">The sequence shown here is derived from an EMBL/GenBank/DDBJ whole genome shotgun (WGS) entry which is preliminary data.</text>
</comment>
<dbReference type="PANTHER" id="PTHR47371:SF3">
    <property type="entry name" value="PHOSPHOGLYCEROL TRANSFERASE I"/>
    <property type="match status" value="1"/>
</dbReference>
<feature type="transmembrane region" description="Helical" evidence="7">
    <location>
        <begin position="53"/>
        <end position="71"/>
    </location>
</feature>
<evidence type="ECO:0000256" key="5">
    <source>
        <dbReference type="ARBA" id="ARBA00022989"/>
    </source>
</evidence>
<keyword evidence="5 7" id="KW-1133">Transmembrane helix</keyword>
<dbReference type="Proteomes" id="UP000719500">
    <property type="component" value="Unassembled WGS sequence"/>
</dbReference>
<evidence type="ECO:0000313" key="9">
    <source>
        <dbReference type="EMBL" id="MBM6851689.1"/>
    </source>
</evidence>
<keyword evidence="10" id="KW-1185">Reference proteome</keyword>
<feature type="transmembrane region" description="Helical" evidence="7">
    <location>
        <begin position="163"/>
        <end position="182"/>
    </location>
</feature>
<feature type="transmembrane region" description="Helical" evidence="7">
    <location>
        <begin position="20"/>
        <end position="47"/>
    </location>
</feature>
<organism evidence="9 10">
    <name type="scientific">Oscillibacter valericigenes</name>
    <dbReference type="NCBI Taxonomy" id="351091"/>
    <lineage>
        <taxon>Bacteria</taxon>
        <taxon>Bacillati</taxon>
        <taxon>Bacillota</taxon>
        <taxon>Clostridia</taxon>
        <taxon>Eubacteriales</taxon>
        <taxon>Oscillospiraceae</taxon>
        <taxon>Oscillibacter</taxon>
    </lineage>
</organism>
<evidence type="ECO:0000256" key="7">
    <source>
        <dbReference type="SAM" id="Phobius"/>
    </source>
</evidence>
<keyword evidence="4 7" id="KW-0812">Transmembrane</keyword>
<evidence type="ECO:0000256" key="6">
    <source>
        <dbReference type="ARBA" id="ARBA00023136"/>
    </source>
</evidence>
<reference evidence="9 10" key="1">
    <citation type="journal article" date="2021" name="Sci. Rep.">
        <title>The distribution of antibiotic resistance genes in chicken gut microbiota commensals.</title>
        <authorList>
            <person name="Juricova H."/>
            <person name="Matiasovicova J."/>
            <person name="Kubasova T."/>
            <person name="Cejkova D."/>
            <person name="Rychlik I."/>
        </authorList>
    </citation>
    <scope>NUCLEOTIDE SEQUENCE [LARGE SCALE GENOMIC DNA]</scope>
    <source>
        <strain evidence="9 10">An411</strain>
    </source>
</reference>
<feature type="transmembrane region" description="Helical" evidence="7">
    <location>
        <begin position="134"/>
        <end position="151"/>
    </location>
</feature>
<evidence type="ECO:0000256" key="1">
    <source>
        <dbReference type="ARBA" id="ARBA00004651"/>
    </source>
</evidence>
<protein>
    <submittedName>
        <fullName evidence="9">LTA synthase family protein</fullName>
    </submittedName>
</protein>
<keyword evidence="3" id="KW-1003">Cell membrane</keyword>
<feature type="domain" description="Sulfatase N-terminal" evidence="8">
    <location>
        <begin position="257"/>
        <end position="573"/>
    </location>
</feature>
<dbReference type="RefSeq" id="WP_204804651.1">
    <property type="nucleotide sequence ID" value="NZ_JACSNX010000015.1"/>
</dbReference>
<name>A0ABS2FVR6_9FIRM</name>
<evidence type="ECO:0000259" key="8">
    <source>
        <dbReference type="Pfam" id="PF00884"/>
    </source>
</evidence>
<feature type="transmembrane region" description="Helical" evidence="7">
    <location>
        <begin position="78"/>
        <end position="98"/>
    </location>
</feature>
<dbReference type="Gene3D" id="3.40.720.10">
    <property type="entry name" value="Alkaline Phosphatase, subunit A"/>
    <property type="match status" value="1"/>
</dbReference>
<dbReference type="CDD" id="cd16015">
    <property type="entry name" value="LTA_synthase"/>
    <property type="match status" value="1"/>
</dbReference>
<dbReference type="EMBL" id="JACSNX010000015">
    <property type="protein sequence ID" value="MBM6851689.1"/>
    <property type="molecule type" value="Genomic_DNA"/>
</dbReference>
<dbReference type="InterPro" id="IPR017850">
    <property type="entry name" value="Alkaline_phosphatase_core_sf"/>
</dbReference>
<sequence length="648" mass="71452">MRRQKRPRAVGPAWLRWGMFLGGSLCMGLAAAVAVQWVVTGSLSIVWEWFVKWPAYLLLTGLLYGAVVFTLGALLGRLWLSAVLVGAAGLILSLVDYFKTAINGTPLELADFGLASQLGEVAGVAGELRPPVDFWMALAALAICVGILVLVRRLTVLTGRCRFLSFSVALALTVGLFTVQGAQAAGAVFGVDTNTRLAAANSHDTYGLTLSLWRDCFLQAKESPEGYGEEYMQQVLARIDEILAEDDTPSGAPAVQPNIIMVLSESFYDLNRLPDLQYERDPLENFHALEREGISGTFHSHYLGYGTGYLEMSMLYGITGLDFGAGTNICFLEDDAYEKFDALPEQYTKGGGYRAEMLHGYNDSLYNRTVTYPMLGFSELLFSADIQKLGIDDTVYGGYYMRDGYLFQGVLDRMQAINDGGQRAFLYAITMENHQPFDPEKFNYECQIGVTSDTLSDEDMAIVRVMLEGITRADQALGELTDALRESDEPTIVVFFGDHRPNLFMTDGDTVYTKLGLCPGNDTVDWTAEQINDLYSTDYLIWANDAALLQGRAGTRRESSITAVGPQLLELTGQPVSRYWALLEKVQEVCLTNTELYFVDGTGTPSTSAEDADLSDEARELLQLREDVLYDAMYGEQYITAAMNEPVS</sequence>
<keyword evidence="6 7" id="KW-0472">Membrane</keyword>
<comment type="subcellular location">
    <subcellularLocation>
        <location evidence="1">Cell membrane</location>
        <topology evidence="1">Multi-pass membrane protein</topology>
    </subcellularLocation>
</comment>
<accession>A0ABS2FVR6</accession>
<comment type="pathway">
    <text evidence="2">Cell wall biogenesis; lipoteichoic acid biosynthesis.</text>
</comment>
<evidence type="ECO:0000313" key="10">
    <source>
        <dbReference type="Proteomes" id="UP000719500"/>
    </source>
</evidence>
<dbReference type="PANTHER" id="PTHR47371">
    <property type="entry name" value="LIPOTEICHOIC ACID SYNTHASE"/>
    <property type="match status" value="1"/>
</dbReference>
<evidence type="ECO:0000256" key="4">
    <source>
        <dbReference type="ARBA" id="ARBA00022692"/>
    </source>
</evidence>
<dbReference type="InterPro" id="IPR050448">
    <property type="entry name" value="OpgB/LTA_synthase_biosynth"/>
</dbReference>